<protein>
    <submittedName>
        <fullName evidence="2">Genome sequencing data, contig C319</fullName>
    </submittedName>
</protein>
<accession>A8YJ28</accession>
<name>A8YJ28_MICA7</name>
<dbReference type="AlphaFoldDB" id="A8YJ28"/>
<reference evidence="2" key="1">
    <citation type="submission" date="2007-08" db="EMBL/GenBank/DDBJ databases">
        <authorList>
            <person name="Frangeul L."/>
        </authorList>
    </citation>
    <scope>NUCLEOTIDE SEQUENCE</scope>
    <source>
        <strain evidence="2">PCC 7806</strain>
    </source>
</reference>
<proteinExistence type="predicted"/>
<sequence length="140" mass="15970">MPTPMNNPPDSPFNYTEAFIALGTSNFDRSVQFYRQLLQQEPSPYLAAVYAEFRLINLKLGLFCPKESHREEFSDSRGSGMSICFEVESLEKAIEYWSEIGYGARGEISQASHGPEIYIYDPDGNRLIFHQSTAKTNPFR</sequence>
<dbReference type="InterPro" id="IPR029068">
    <property type="entry name" value="Glyas_Bleomycin-R_OHBP_Dase"/>
</dbReference>
<dbReference type="EMBL" id="AM778949">
    <property type="protein sequence ID" value="CAO90161.1"/>
    <property type="molecule type" value="Genomic_DNA"/>
</dbReference>
<dbReference type="PROSITE" id="PS51819">
    <property type="entry name" value="VOC"/>
    <property type="match status" value="1"/>
</dbReference>
<evidence type="ECO:0000313" key="2">
    <source>
        <dbReference type="EMBL" id="CAO90161.1"/>
    </source>
</evidence>
<dbReference type="InterPro" id="IPR004360">
    <property type="entry name" value="Glyas_Fos-R_dOase_dom"/>
</dbReference>
<dbReference type="InterPro" id="IPR037523">
    <property type="entry name" value="VOC_core"/>
</dbReference>
<feature type="domain" description="VOC" evidence="1">
    <location>
        <begin position="16"/>
        <end position="132"/>
    </location>
</feature>
<evidence type="ECO:0000259" key="1">
    <source>
        <dbReference type="PROSITE" id="PS51819"/>
    </source>
</evidence>
<dbReference type="Gene3D" id="3.10.180.10">
    <property type="entry name" value="2,3-Dihydroxybiphenyl 1,2-Dioxygenase, domain 1"/>
    <property type="match status" value="1"/>
</dbReference>
<organism evidence="2">
    <name type="scientific">Microcystis aeruginosa (strain PCC 7806)</name>
    <dbReference type="NCBI Taxonomy" id="267872"/>
    <lineage>
        <taxon>Bacteria</taxon>
        <taxon>Bacillati</taxon>
        <taxon>Cyanobacteriota</taxon>
        <taxon>Cyanophyceae</taxon>
        <taxon>Oscillatoriophycideae</taxon>
        <taxon>Chroococcales</taxon>
        <taxon>Microcystaceae</taxon>
        <taxon>Microcystis</taxon>
    </lineage>
</organism>
<gene>
    <name evidence="2" type="ORF">IPF_3328</name>
</gene>
<dbReference type="SUPFAM" id="SSF54593">
    <property type="entry name" value="Glyoxalase/Bleomycin resistance protein/Dihydroxybiphenyl dioxygenase"/>
    <property type="match status" value="1"/>
</dbReference>
<dbReference type="CDD" id="cd07264">
    <property type="entry name" value="VOC_like"/>
    <property type="match status" value="1"/>
</dbReference>
<dbReference type="Pfam" id="PF00903">
    <property type="entry name" value="Glyoxalase"/>
    <property type="match status" value="1"/>
</dbReference>